<accession>A0ABS9U9N8</accession>
<keyword evidence="2 3" id="KW-1005">Bacterial flagellum biogenesis</keyword>
<organism evidence="5 6">
    <name type="scientific">Solibacillus palustris</name>
    <dbReference type="NCBI Taxonomy" id="2908203"/>
    <lineage>
        <taxon>Bacteria</taxon>
        <taxon>Bacillati</taxon>
        <taxon>Bacillota</taxon>
        <taxon>Bacilli</taxon>
        <taxon>Bacillales</taxon>
        <taxon>Caryophanaceae</taxon>
        <taxon>Solibacillus</taxon>
    </lineage>
</organism>
<reference evidence="5 6" key="1">
    <citation type="submission" date="2022-03" db="EMBL/GenBank/DDBJ databases">
        <authorList>
            <person name="Jo J.-H."/>
            <person name="Im W.-T."/>
        </authorList>
    </citation>
    <scope>NUCLEOTIDE SEQUENCE [LARGE SCALE GENOMIC DNA]</scope>
    <source>
        <strain evidence="5 6">MA9</strain>
    </source>
</reference>
<evidence type="ECO:0000256" key="2">
    <source>
        <dbReference type="ARBA" id="ARBA00022795"/>
    </source>
</evidence>
<comment type="function">
    <text evidence="3">Required for flagellar hook formation. May act as a scaffolding protein.</text>
</comment>
<dbReference type="NCBIfam" id="NF007197">
    <property type="entry name" value="PRK09618.1"/>
    <property type="match status" value="1"/>
</dbReference>
<dbReference type="EMBL" id="JAKZFC010000001">
    <property type="protein sequence ID" value="MCH7320938.1"/>
    <property type="molecule type" value="Genomic_DNA"/>
</dbReference>
<evidence type="ECO:0000256" key="4">
    <source>
        <dbReference type="SAM" id="MobiDB-lite"/>
    </source>
</evidence>
<feature type="region of interest" description="Disordered" evidence="4">
    <location>
        <begin position="222"/>
        <end position="243"/>
    </location>
</feature>
<evidence type="ECO:0000256" key="1">
    <source>
        <dbReference type="ARBA" id="ARBA00010577"/>
    </source>
</evidence>
<evidence type="ECO:0000313" key="5">
    <source>
        <dbReference type="EMBL" id="MCH7320938.1"/>
    </source>
</evidence>
<evidence type="ECO:0000313" key="6">
    <source>
        <dbReference type="Proteomes" id="UP001316087"/>
    </source>
</evidence>
<name>A0ABS9U9N8_9BACL</name>
<feature type="compositionally biased region" description="Basic and acidic residues" evidence="4">
    <location>
        <begin position="232"/>
        <end position="243"/>
    </location>
</feature>
<keyword evidence="5" id="KW-0969">Cilium</keyword>
<evidence type="ECO:0000256" key="3">
    <source>
        <dbReference type="RuleBase" id="RU362076"/>
    </source>
</evidence>
<gene>
    <name evidence="5" type="primary">flgD</name>
    <name evidence="5" type="ORF">LZ480_03465</name>
</gene>
<dbReference type="InterPro" id="IPR005648">
    <property type="entry name" value="FlgD"/>
</dbReference>
<proteinExistence type="inferred from homology"/>
<dbReference type="RefSeq" id="WP_241367985.1">
    <property type="nucleotide sequence ID" value="NZ_JAKZFC010000001.1"/>
</dbReference>
<comment type="similarity">
    <text evidence="1 3">Belongs to the FlgD family.</text>
</comment>
<dbReference type="Proteomes" id="UP001316087">
    <property type="component" value="Unassembled WGS sequence"/>
</dbReference>
<keyword evidence="6" id="KW-1185">Reference proteome</keyword>
<keyword evidence="5" id="KW-0966">Cell projection</keyword>
<dbReference type="Pfam" id="PF03963">
    <property type="entry name" value="FlgD"/>
    <property type="match status" value="1"/>
</dbReference>
<protein>
    <recommendedName>
        <fullName evidence="3">Basal-body rod modification protein FlgD</fullName>
    </recommendedName>
</protein>
<keyword evidence="5" id="KW-0282">Flagellum</keyword>
<sequence length="243" mass="26839">MTGITKDYYIPTNDPNFKITDKQDNGALGKDAFLKILITQLQNQDPTSPMDDKEFIAQMAQFSSLEQMQNMTKAMEDLLMSQQQSQMMSYSTFIGKEVKWHEITEELDSEGKPVINEGTGVIKELKFVDGGVVFVLADGKEISPGNISSILSGGTTETAPPTPANPIVKASELLGKTVQYKSPTTDELINAVIESIVHKKNGDIEYILNDGSRLTKDQFTVIEDSKEETDEDKNSSETKSVTE</sequence>
<comment type="caution">
    <text evidence="5">The sequence shown here is derived from an EMBL/GenBank/DDBJ whole genome shotgun (WGS) entry which is preliminary data.</text>
</comment>